<feature type="region of interest" description="Disordered" evidence="1">
    <location>
        <begin position="26"/>
        <end position="77"/>
    </location>
</feature>
<proteinExistence type="predicted"/>
<dbReference type="SUPFAM" id="SSF50346">
    <property type="entry name" value="PRC-barrel domain"/>
    <property type="match status" value="1"/>
</dbReference>
<feature type="chain" id="PRO_5047369027" description="PRC-barrel domain-containing protein" evidence="2">
    <location>
        <begin position="25"/>
        <end position="165"/>
    </location>
</feature>
<comment type="caution">
    <text evidence="4">The sequence shown here is derived from an EMBL/GenBank/DDBJ whole genome shotgun (WGS) entry which is preliminary data.</text>
</comment>
<keyword evidence="5" id="KW-1185">Reference proteome</keyword>
<dbReference type="InterPro" id="IPR027275">
    <property type="entry name" value="PRC-brl_dom"/>
</dbReference>
<dbReference type="PANTHER" id="PTHR36505">
    <property type="entry name" value="BLR1072 PROTEIN"/>
    <property type="match status" value="1"/>
</dbReference>
<dbReference type="Pfam" id="PF05239">
    <property type="entry name" value="PRC"/>
    <property type="match status" value="1"/>
</dbReference>
<feature type="signal peptide" evidence="2">
    <location>
        <begin position="1"/>
        <end position="24"/>
    </location>
</feature>
<name>A0ABS5EZ04_9PROT</name>
<sequence length="165" mass="17123">MRRHVLASFAFAAGAMLLPGSILAQGQPANPGARPTPMPPTEPGSSTPAPVRPSPEATSPGAPRAASAPASQGLEGQRASALIGSNVYNDGNDSIGSVRDLLLAPQGGQMTAVLSVGGFLGIGSKDVAVPFTELRWNAERERWVLPGATAENLRARPEFNFRNTR</sequence>
<evidence type="ECO:0000256" key="1">
    <source>
        <dbReference type="SAM" id="MobiDB-lite"/>
    </source>
</evidence>
<evidence type="ECO:0000313" key="5">
    <source>
        <dbReference type="Proteomes" id="UP001196870"/>
    </source>
</evidence>
<evidence type="ECO:0000259" key="3">
    <source>
        <dbReference type="Pfam" id="PF05239"/>
    </source>
</evidence>
<accession>A0ABS5EZ04</accession>
<dbReference type="RefSeq" id="WP_211853202.1">
    <property type="nucleotide sequence ID" value="NZ_JAAGBB010000015.1"/>
</dbReference>
<protein>
    <recommendedName>
        <fullName evidence="3">PRC-barrel domain-containing protein</fullName>
    </recommendedName>
</protein>
<feature type="compositionally biased region" description="Low complexity" evidence="1">
    <location>
        <begin position="57"/>
        <end position="71"/>
    </location>
</feature>
<evidence type="ECO:0000256" key="2">
    <source>
        <dbReference type="SAM" id="SignalP"/>
    </source>
</evidence>
<dbReference type="InterPro" id="IPR011033">
    <property type="entry name" value="PRC_barrel-like_sf"/>
</dbReference>
<reference evidence="5" key="1">
    <citation type="journal article" date="2021" name="Syst. Appl. Microbiol.">
        <title>Roseomonas hellenica sp. nov., isolated from roots of wild-growing Alkanna tinctoria.</title>
        <authorList>
            <person name="Rat A."/>
            <person name="Naranjo H.D."/>
            <person name="Lebbe L."/>
            <person name="Cnockaert M."/>
            <person name="Krigas N."/>
            <person name="Grigoriadou K."/>
            <person name="Maloupa E."/>
            <person name="Willems A."/>
        </authorList>
    </citation>
    <scope>NUCLEOTIDE SEQUENCE [LARGE SCALE GENOMIC DNA]</scope>
    <source>
        <strain evidence="5">LMG 31523</strain>
    </source>
</reference>
<dbReference type="PANTHER" id="PTHR36505:SF1">
    <property type="entry name" value="BLR1072 PROTEIN"/>
    <property type="match status" value="1"/>
</dbReference>
<keyword evidence="2" id="KW-0732">Signal</keyword>
<feature type="domain" description="PRC-barrel" evidence="3">
    <location>
        <begin position="78"/>
        <end position="132"/>
    </location>
</feature>
<dbReference type="Gene3D" id="2.30.30.240">
    <property type="entry name" value="PRC-barrel domain"/>
    <property type="match status" value="1"/>
</dbReference>
<evidence type="ECO:0000313" key="4">
    <source>
        <dbReference type="EMBL" id="MBR0665537.1"/>
    </source>
</evidence>
<gene>
    <name evidence="4" type="ORF">GXW71_14340</name>
</gene>
<dbReference type="EMBL" id="JAAGBB010000015">
    <property type="protein sequence ID" value="MBR0665537.1"/>
    <property type="molecule type" value="Genomic_DNA"/>
</dbReference>
<organism evidence="4 5">
    <name type="scientific">Plastoroseomonas hellenica</name>
    <dbReference type="NCBI Taxonomy" id="2687306"/>
    <lineage>
        <taxon>Bacteria</taxon>
        <taxon>Pseudomonadati</taxon>
        <taxon>Pseudomonadota</taxon>
        <taxon>Alphaproteobacteria</taxon>
        <taxon>Acetobacterales</taxon>
        <taxon>Acetobacteraceae</taxon>
        <taxon>Plastoroseomonas</taxon>
    </lineage>
</organism>
<dbReference type="Proteomes" id="UP001196870">
    <property type="component" value="Unassembled WGS sequence"/>
</dbReference>